<protein>
    <recommendedName>
        <fullName evidence="5">RING-type domain-containing protein</fullName>
    </recommendedName>
</protein>
<evidence type="ECO:0000313" key="6">
    <source>
        <dbReference type="EMBL" id="CAD9040502.1"/>
    </source>
</evidence>
<accession>A0A7S1JDB3</accession>
<keyword evidence="1" id="KW-0479">Metal-binding</keyword>
<dbReference type="Gene3D" id="3.30.40.10">
    <property type="entry name" value="Zinc/RING finger domain, C3HC4 (zinc finger)"/>
    <property type="match status" value="1"/>
</dbReference>
<gene>
    <name evidence="6" type="ORF">EGYM00392_LOCUS51669</name>
</gene>
<dbReference type="InterPro" id="IPR001841">
    <property type="entry name" value="Znf_RING"/>
</dbReference>
<keyword evidence="3" id="KW-0862">Zinc</keyword>
<reference evidence="6" key="1">
    <citation type="submission" date="2021-01" db="EMBL/GenBank/DDBJ databases">
        <authorList>
            <person name="Corre E."/>
            <person name="Pelletier E."/>
            <person name="Niang G."/>
            <person name="Scheremetjew M."/>
            <person name="Finn R."/>
            <person name="Kale V."/>
            <person name="Holt S."/>
            <person name="Cochrane G."/>
            <person name="Meng A."/>
            <person name="Brown T."/>
            <person name="Cohen L."/>
        </authorList>
    </citation>
    <scope>NUCLEOTIDE SEQUENCE</scope>
    <source>
        <strain evidence="6">NIES-381</strain>
    </source>
</reference>
<evidence type="ECO:0000256" key="2">
    <source>
        <dbReference type="ARBA" id="ARBA00022771"/>
    </source>
</evidence>
<proteinExistence type="predicted"/>
<dbReference type="InterPro" id="IPR013083">
    <property type="entry name" value="Znf_RING/FYVE/PHD"/>
</dbReference>
<evidence type="ECO:0000256" key="3">
    <source>
        <dbReference type="ARBA" id="ARBA00022833"/>
    </source>
</evidence>
<dbReference type="InterPro" id="IPR017907">
    <property type="entry name" value="Znf_RING_CS"/>
</dbReference>
<name>A0A7S1JDB3_9EUGL</name>
<organism evidence="6">
    <name type="scientific">Eutreptiella gymnastica</name>
    <dbReference type="NCBI Taxonomy" id="73025"/>
    <lineage>
        <taxon>Eukaryota</taxon>
        <taxon>Discoba</taxon>
        <taxon>Euglenozoa</taxon>
        <taxon>Euglenida</taxon>
        <taxon>Spirocuta</taxon>
        <taxon>Euglenophyceae</taxon>
        <taxon>Eutreptiales</taxon>
        <taxon>Eutreptiaceae</taxon>
        <taxon>Eutreptiella</taxon>
    </lineage>
</organism>
<sequence length="101" mass="11302">MDMQVTEVLSCAHAFCDECLRKWFGSKSNCPTCRAQANSSFATLEDASWSLLEVPKMHEAYGEVEEYLQELLQQQRNEARICSLRCSFGNALFAIGDAISA</sequence>
<evidence type="ECO:0000256" key="4">
    <source>
        <dbReference type="PROSITE-ProRule" id="PRU00175"/>
    </source>
</evidence>
<dbReference type="EMBL" id="HBGA01140608">
    <property type="protein sequence ID" value="CAD9040502.1"/>
    <property type="molecule type" value="Transcribed_RNA"/>
</dbReference>
<feature type="domain" description="RING-type" evidence="5">
    <location>
        <begin position="8"/>
        <end position="34"/>
    </location>
</feature>
<evidence type="ECO:0000259" key="5">
    <source>
        <dbReference type="PROSITE" id="PS50089"/>
    </source>
</evidence>
<dbReference type="GO" id="GO:0008270">
    <property type="term" value="F:zinc ion binding"/>
    <property type="evidence" value="ECO:0007669"/>
    <property type="project" value="UniProtKB-KW"/>
</dbReference>
<dbReference type="SUPFAM" id="SSF57850">
    <property type="entry name" value="RING/U-box"/>
    <property type="match status" value="1"/>
</dbReference>
<dbReference type="Pfam" id="PF13639">
    <property type="entry name" value="zf-RING_2"/>
    <property type="match status" value="1"/>
</dbReference>
<dbReference type="PROSITE" id="PS50089">
    <property type="entry name" value="ZF_RING_2"/>
    <property type="match status" value="1"/>
</dbReference>
<evidence type="ECO:0000256" key="1">
    <source>
        <dbReference type="ARBA" id="ARBA00022723"/>
    </source>
</evidence>
<dbReference type="PROSITE" id="PS00518">
    <property type="entry name" value="ZF_RING_1"/>
    <property type="match status" value="1"/>
</dbReference>
<dbReference type="AlphaFoldDB" id="A0A7S1JDB3"/>
<keyword evidence="2 4" id="KW-0863">Zinc-finger</keyword>